<dbReference type="EMBL" id="FMUR01000010">
    <property type="protein sequence ID" value="SCY22514.1"/>
    <property type="molecule type" value="Genomic_DNA"/>
</dbReference>
<gene>
    <name evidence="1" type="ORF">SAMN02910451_01815</name>
</gene>
<organism evidence="1 2">
    <name type="scientific">Butyrivibrio hungatei</name>
    <dbReference type="NCBI Taxonomy" id="185008"/>
    <lineage>
        <taxon>Bacteria</taxon>
        <taxon>Bacillati</taxon>
        <taxon>Bacillota</taxon>
        <taxon>Clostridia</taxon>
        <taxon>Lachnospirales</taxon>
        <taxon>Lachnospiraceae</taxon>
        <taxon>Butyrivibrio</taxon>
    </lineage>
</organism>
<evidence type="ECO:0000313" key="2">
    <source>
        <dbReference type="Proteomes" id="UP000183047"/>
    </source>
</evidence>
<name>A0A1G5E659_9FIRM</name>
<dbReference type="RefSeq" id="WP_074462404.1">
    <property type="nucleotide sequence ID" value="NZ_FMUR01000010.1"/>
</dbReference>
<reference evidence="2" key="1">
    <citation type="submission" date="2016-10" db="EMBL/GenBank/DDBJ databases">
        <authorList>
            <person name="Varghese N."/>
            <person name="Submissions S."/>
        </authorList>
    </citation>
    <scope>NUCLEOTIDE SEQUENCE [LARGE SCALE GENOMIC DNA]</scope>
    <source>
        <strain evidence="2">XBD2006</strain>
    </source>
</reference>
<accession>A0A1G5E659</accession>
<sequence length="89" mass="10744">MFRLWVRLVDDNHLVKDMVVCDESNDTRTHKVMNAIEKACYELDLSKPIWLDNIVKDFQLHAKCRFNKDAFVEQIDFDYMEIQVIEEDY</sequence>
<dbReference type="OrthoDB" id="2084516at2"/>
<proteinExistence type="predicted"/>
<evidence type="ECO:0000313" key="1">
    <source>
        <dbReference type="EMBL" id="SCY22514.1"/>
    </source>
</evidence>
<keyword evidence="2" id="KW-1185">Reference proteome</keyword>
<protein>
    <submittedName>
        <fullName evidence="1">Uncharacterized protein</fullName>
    </submittedName>
</protein>
<dbReference type="AlphaFoldDB" id="A0A1G5E659"/>
<dbReference type="Proteomes" id="UP000183047">
    <property type="component" value="Unassembled WGS sequence"/>
</dbReference>